<dbReference type="InterPro" id="IPR013131">
    <property type="entry name" value="Mannitol_DH_N"/>
</dbReference>
<dbReference type="Pfam" id="PF01232">
    <property type="entry name" value="Mannitol_dh"/>
    <property type="match status" value="1"/>
</dbReference>
<organism evidence="9 11">
    <name type="scientific">Labedella gwakjiensis</name>
    <dbReference type="NCBI Taxonomy" id="390269"/>
    <lineage>
        <taxon>Bacteria</taxon>
        <taxon>Bacillati</taxon>
        <taxon>Actinomycetota</taxon>
        <taxon>Actinomycetes</taxon>
        <taxon>Micrococcales</taxon>
        <taxon>Microbacteriaceae</taxon>
        <taxon>Labedella</taxon>
    </lineage>
</organism>
<comment type="similarity">
    <text evidence="1">Belongs to the mannitol dehydrogenase family.</text>
</comment>
<gene>
    <name evidence="9" type="ORF">CLV49_2338</name>
    <name evidence="10" type="ORF">ELQ93_07540</name>
</gene>
<dbReference type="PROSITE" id="PS00974">
    <property type="entry name" value="MANNITOL_DHGENASE"/>
    <property type="match status" value="1"/>
</dbReference>
<dbReference type="RefSeq" id="WP_106563685.1">
    <property type="nucleotide sequence ID" value="NZ_PYAU01000001.1"/>
</dbReference>
<evidence type="ECO:0000313" key="11">
    <source>
        <dbReference type="Proteomes" id="UP000241203"/>
    </source>
</evidence>
<dbReference type="PANTHER" id="PTHR43362">
    <property type="entry name" value="MANNITOL DEHYDROGENASE DSF1-RELATED"/>
    <property type="match status" value="1"/>
</dbReference>
<dbReference type="InterPro" id="IPR013328">
    <property type="entry name" value="6PGD_dom2"/>
</dbReference>
<dbReference type="SUPFAM" id="SSF51735">
    <property type="entry name" value="NAD(P)-binding Rossmann-fold domains"/>
    <property type="match status" value="1"/>
</dbReference>
<evidence type="ECO:0000259" key="7">
    <source>
        <dbReference type="Pfam" id="PF01232"/>
    </source>
</evidence>
<evidence type="ECO:0000313" key="9">
    <source>
        <dbReference type="EMBL" id="PSL38709.1"/>
    </source>
</evidence>
<evidence type="ECO:0000256" key="3">
    <source>
        <dbReference type="ARBA" id="ARBA00016219"/>
    </source>
</evidence>
<feature type="domain" description="Mannitol dehydrogenase N-terminal" evidence="7">
    <location>
        <begin position="20"/>
        <end position="261"/>
    </location>
</feature>
<dbReference type="EMBL" id="RZGY01000001">
    <property type="protein sequence ID" value="RUQ86800.1"/>
    <property type="molecule type" value="Genomic_DNA"/>
</dbReference>
<evidence type="ECO:0000256" key="2">
    <source>
        <dbReference type="ARBA" id="ARBA00012939"/>
    </source>
</evidence>
<proteinExistence type="inferred from homology"/>
<evidence type="ECO:0000256" key="1">
    <source>
        <dbReference type="ARBA" id="ARBA00006541"/>
    </source>
</evidence>
<dbReference type="Proteomes" id="UP000241203">
    <property type="component" value="Unassembled WGS sequence"/>
</dbReference>
<dbReference type="GO" id="GO:0008926">
    <property type="term" value="F:mannitol-1-phosphate 5-dehydrogenase activity"/>
    <property type="evidence" value="ECO:0007669"/>
    <property type="project" value="UniProtKB-EC"/>
</dbReference>
<comment type="catalytic activity">
    <reaction evidence="6">
        <text>D-mannitol 1-phosphate + NAD(+) = beta-D-fructose 6-phosphate + NADH + H(+)</text>
        <dbReference type="Rhea" id="RHEA:19661"/>
        <dbReference type="ChEBI" id="CHEBI:15378"/>
        <dbReference type="ChEBI" id="CHEBI:57540"/>
        <dbReference type="ChEBI" id="CHEBI:57634"/>
        <dbReference type="ChEBI" id="CHEBI:57945"/>
        <dbReference type="ChEBI" id="CHEBI:61381"/>
        <dbReference type="EC" id="1.1.1.17"/>
    </reaction>
</comment>
<keyword evidence="5" id="KW-0520">NAD</keyword>
<evidence type="ECO:0000256" key="6">
    <source>
        <dbReference type="ARBA" id="ARBA00048615"/>
    </source>
</evidence>
<dbReference type="InterPro" id="IPR036291">
    <property type="entry name" value="NAD(P)-bd_dom_sf"/>
</dbReference>
<dbReference type="EC" id="1.1.1.17" evidence="2"/>
<dbReference type="InterPro" id="IPR023027">
    <property type="entry name" value="Mannitol_DH_CS"/>
</dbReference>
<evidence type="ECO:0000313" key="12">
    <source>
        <dbReference type="Proteomes" id="UP000268291"/>
    </source>
</evidence>
<evidence type="ECO:0000256" key="4">
    <source>
        <dbReference type="ARBA" id="ARBA00023002"/>
    </source>
</evidence>
<keyword evidence="4" id="KW-0560">Oxidoreductase</keyword>
<protein>
    <recommendedName>
        <fullName evidence="3">Mannitol-1-phosphate 5-dehydrogenase</fullName>
        <ecNumber evidence="2">1.1.1.17</ecNumber>
    </recommendedName>
</protein>
<dbReference type="EMBL" id="PYAU01000001">
    <property type="protein sequence ID" value="PSL38709.1"/>
    <property type="molecule type" value="Genomic_DNA"/>
</dbReference>
<dbReference type="PRINTS" id="PR00084">
    <property type="entry name" value="MTLDHDRGNASE"/>
</dbReference>
<comment type="caution">
    <text evidence="9">The sequence shown here is derived from an EMBL/GenBank/DDBJ whole genome shotgun (WGS) entry which is preliminary data.</text>
</comment>
<sequence>MTAPIDRSTHPEPRGTRPRRIVHLGLGAFHRSHQAWYTARANDRDDWEITAYSGRRPDAADALQAQDGLYTLIERDDSGDHATIVGVITEAVDGADVEHLARAVSDQRTALVTLTITEAGYQASEEGAADLERLASAAEGRCEAPRSALGRLAVALDARRRSGSGPIALVSCDNLPDNGGVLREALRPLLEAIGGETVAWAETHIGFVSSSVDRITPRATDADQEAAAALTGFRDACVVVAEPFADWTMSGDFPAGRPDWESAGARIVDDVEPFERRKLWLLNGAHTLLAAAGPARGHAYVDEAFADPVVRSWVEEFWDECVRHLPEGLDLDRYRSDLASRFGNSAIRHSLEQIATDAETKLRVRIVPVLDAERAAGRNGSGAARALAAHLATLDGIDTASPDRITLRAALDRIAGTPVDDAVVDGCLDLLDDLVPLSAP</sequence>
<dbReference type="GO" id="GO:0019594">
    <property type="term" value="P:mannitol metabolic process"/>
    <property type="evidence" value="ECO:0007669"/>
    <property type="project" value="InterPro"/>
</dbReference>
<reference evidence="10 12" key="2">
    <citation type="submission" date="2018-12" db="EMBL/GenBank/DDBJ databases">
        <authorList>
            <person name="hu s."/>
            <person name="Xu Y."/>
            <person name="Xu B."/>
            <person name="Li F."/>
        </authorList>
    </citation>
    <scope>NUCLEOTIDE SEQUENCE [LARGE SCALE GENOMIC DNA]</scope>
    <source>
        <strain evidence="10 12">KSW2-17</strain>
    </source>
</reference>
<reference evidence="9 11" key="1">
    <citation type="submission" date="2018-03" db="EMBL/GenBank/DDBJ databases">
        <title>Genomic Encyclopedia of Archaeal and Bacterial Type Strains, Phase II (KMG-II): from individual species to whole genera.</title>
        <authorList>
            <person name="Goeker M."/>
        </authorList>
    </citation>
    <scope>NUCLEOTIDE SEQUENCE [LARGE SCALE GENOMIC DNA]</scope>
    <source>
        <strain evidence="9 11">DSM 21548</strain>
    </source>
</reference>
<accession>A0A2P8GXL9</accession>
<dbReference type="Proteomes" id="UP000268291">
    <property type="component" value="Unassembled WGS sequence"/>
</dbReference>
<evidence type="ECO:0000256" key="5">
    <source>
        <dbReference type="ARBA" id="ARBA00023027"/>
    </source>
</evidence>
<feature type="domain" description="Mannitol dehydrogenase C-terminal" evidence="8">
    <location>
        <begin position="270"/>
        <end position="398"/>
    </location>
</feature>
<dbReference type="InterPro" id="IPR013118">
    <property type="entry name" value="Mannitol_DH_C"/>
</dbReference>
<evidence type="ECO:0000259" key="8">
    <source>
        <dbReference type="Pfam" id="PF08125"/>
    </source>
</evidence>
<dbReference type="InterPro" id="IPR008927">
    <property type="entry name" value="6-PGluconate_DH-like_C_sf"/>
</dbReference>
<dbReference type="InterPro" id="IPR050988">
    <property type="entry name" value="Mannitol_DH/Oxidoreductase"/>
</dbReference>
<dbReference type="Pfam" id="PF08125">
    <property type="entry name" value="Mannitol_dh_C"/>
    <property type="match status" value="1"/>
</dbReference>
<name>A0A2P8GXL9_9MICO</name>
<dbReference type="AlphaFoldDB" id="A0A2P8GXL9"/>
<evidence type="ECO:0000313" key="10">
    <source>
        <dbReference type="EMBL" id="RUQ86800.1"/>
    </source>
</evidence>
<dbReference type="InterPro" id="IPR000669">
    <property type="entry name" value="Mannitol_DH"/>
</dbReference>
<dbReference type="Gene3D" id="3.40.50.720">
    <property type="entry name" value="NAD(P)-binding Rossmann-like Domain"/>
    <property type="match status" value="1"/>
</dbReference>
<dbReference type="OrthoDB" id="271711at2"/>
<dbReference type="SUPFAM" id="SSF48179">
    <property type="entry name" value="6-phosphogluconate dehydrogenase C-terminal domain-like"/>
    <property type="match status" value="1"/>
</dbReference>
<dbReference type="PANTHER" id="PTHR43362:SF1">
    <property type="entry name" value="MANNITOL DEHYDROGENASE 2-RELATED"/>
    <property type="match status" value="1"/>
</dbReference>
<dbReference type="Gene3D" id="1.10.1040.10">
    <property type="entry name" value="N-(1-d-carboxylethyl)-l-norvaline Dehydrogenase, domain 2"/>
    <property type="match status" value="1"/>
</dbReference>
<keyword evidence="12" id="KW-1185">Reference proteome</keyword>